<accession>A0A7J5D7A4</accession>
<dbReference type="SMART" id="SM00419">
    <property type="entry name" value="HTH_CRP"/>
    <property type="match status" value="1"/>
</dbReference>
<dbReference type="EMBL" id="WBKG01000036">
    <property type="protein sequence ID" value="KAB1980820.1"/>
    <property type="molecule type" value="Genomic_DNA"/>
</dbReference>
<organism evidence="5 6">
    <name type="scientific">Streptomyces triticiradicis</name>
    <dbReference type="NCBI Taxonomy" id="2651189"/>
    <lineage>
        <taxon>Bacteria</taxon>
        <taxon>Bacillati</taxon>
        <taxon>Actinomycetota</taxon>
        <taxon>Actinomycetes</taxon>
        <taxon>Kitasatosporales</taxon>
        <taxon>Streptomycetaceae</taxon>
        <taxon>Streptomyces</taxon>
    </lineage>
</organism>
<evidence type="ECO:0000259" key="4">
    <source>
        <dbReference type="PROSITE" id="PS50987"/>
    </source>
</evidence>
<dbReference type="Pfam" id="PF19361">
    <property type="entry name" value="DUF5937"/>
    <property type="match status" value="1"/>
</dbReference>
<dbReference type="NCBIfam" id="NF033788">
    <property type="entry name" value="HTH_metalloreg"/>
    <property type="match status" value="1"/>
</dbReference>
<dbReference type="PANTHER" id="PTHR33154">
    <property type="entry name" value="TRANSCRIPTIONAL REGULATOR, ARSR FAMILY"/>
    <property type="match status" value="1"/>
</dbReference>
<dbReference type="Proteomes" id="UP000442990">
    <property type="component" value="Unassembled WGS sequence"/>
</dbReference>
<keyword evidence="1" id="KW-0805">Transcription regulation</keyword>
<dbReference type="RefSeq" id="WP_151473196.1">
    <property type="nucleotide sequence ID" value="NZ_WBKG01000036.1"/>
</dbReference>
<dbReference type="SMART" id="SM00418">
    <property type="entry name" value="HTH_ARSR"/>
    <property type="match status" value="1"/>
</dbReference>
<evidence type="ECO:0000313" key="6">
    <source>
        <dbReference type="Proteomes" id="UP000442990"/>
    </source>
</evidence>
<dbReference type="Gene3D" id="1.10.10.10">
    <property type="entry name" value="Winged helix-like DNA-binding domain superfamily/Winged helix DNA-binding domain"/>
    <property type="match status" value="1"/>
</dbReference>
<protein>
    <submittedName>
        <fullName evidence="5">Metalloregulator ArsR/SmtB family transcription factor</fullName>
    </submittedName>
</protein>
<keyword evidence="3" id="KW-0804">Transcription</keyword>
<dbReference type="GO" id="GO:0003700">
    <property type="term" value="F:DNA-binding transcription factor activity"/>
    <property type="evidence" value="ECO:0007669"/>
    <property type="project" value="InterPro"/>
</dbReference>
<comment type="caution">
    <text evidence="5">The sequence shown here is derived from an EMBL/GenBank/DDBJ whole genome shotgun (WGS) entry which is preliminary data.</text>
</comment>
<evidence type="ECO:0000256" key="3">
    <source>
        <dbReference type="ARBA" id="ARBA00023163"/>
    </source>
</evidence>
<evidence type="ECO:0000256" key="2">
    <source>
        <dbReference type="ARBA" id="ARBA00023125"/>
    </source>
</evidence>
<sequence length="348" mass="38482">MSVVIVLEGTAPDRFTVVVSPHAELAASLHVLTEYGHHAEHAAWAREVAASAPSGFRTGLRRFAPLWTALRWRGFYPGLGEPLAGLSPDRFAELTAYTCASGYRAFDFSRVLHDPAQAHVLRQTASVLPQPHSALAEDLLRDPERLRDDLLAFLDLCRGVFFDQLWAETMPALSRAAHRVRQRLADEGPAAALLSLSPSSARLDNPARVVLDKVHHAVISPARSPVLLLPTRYGAPHLLVKDEPGLPPVVHFPVHAPETGVTLARSRMLALTDPRRVRLCRLIARQSMTTADLAERLSMTRPQVSRHLRALRDLGLVRVERNGRYVHYGLDLTAVERIGRDVATALQY</sequence>
<dbReference type="GO" id="GO:0003677">
    <property type="term" value="F:DNA binding"/>
    <property type="evidence" value="ECO:0007669"/>
    <property type="project" value="UniProtKB-KW"/>
</dbReference>
<gene>
    <name evidence="5" type="ORF">F8144_33405</name>
</gene>
<dbReference type="InterPro" id="IPR036390">
    <property type="entry name" value="WH_DNA-bd_sf"/>
</dbReference>
<reference evidence="5 6" key="1">
    <citation type="submission" date="2019-09" db="EMBL/GenBank/DDBJ databases">
        <title>Isolation and identification of active actinomycetes.</title>
        <authorList>
            <person name="Yu Z."/>
            <person name="Han C."/>
            <person name="Yu B."/>
        </authorList>
    </citation>
    <scope>NUCLEOTIDE SEQUENCE [LARGE SCALE GENOMIC DNA]</scope>
    <source>
        <strain evidence="5 6">NEAU-H2</strain>
    </source>
</reference>
<keyword evidence="2" id="KW-0238">DNA-binding</keyword>
<feature type="domain" description="HTH arsR-type" evidence="4">
    <location>
        <begin position="256"/>
        <end position="348"/>
    </location>
</feature>
<dbReference type="PROSITE" id="PS50987">
    <property type="entry name" value="HTH_ARSR_2"/>
    <property type="match status" value="1"/>
</dbReference>
<proteinExistence type="predicted"/>
<dbReference type="InterPro" id="IPR051081">
    <property type="entry name" value="HTH_MetalResp_TranReg"/>
</dbReference>
<dbReference type="InterPro" id="IPR001845">
    <property type="entry name" value="HTH_ArsR_DNA-bd_dom"/>
</dbReference>
<dbReference type="InterPro" id="IPR012318">
    <property type="entry name" value="HTH_CRP"/>
</dbReference>
<keyword evidence="6" id="KW-1185">Reference proteome</keyword>
<dbReference type="SUPFAM" id="SSF46785">
    <property type="entry name" value="Winged helix' DNA-binding domain"/>
    <property type="match status" value="1"/>
</dbReference>
<evidence type="ECO:0000313" key="5">
    <source>
        <dbReference type="EMBL" id="KAB1980820.1"/>
    </source>
</evidence>
<dbReference type="InterPro" id="IPR036388">
    <property type="entry name" value="WH-like_DNA-bd_sf"/>
</dbReference>
<dbReference type="PRINTS" id="PR00778">
    <property type="entry name" value="HTHARSR"/>
</dbReference>
<dbReference type="InterPro" id="IPR011991">
    <property type="entry name" value="ArsR-like_HTH"/>
</dbReference>
<dbReference type="Pfam" id="PF01022">
    <property type="entry name" value="HTH_5"/>
    <property type="match status" value="1"/>
</dbReference>
<dbReference type="CDD" id="cd00090">
    <property type="entry name" value="HTH_ARSR"/>
    <property type="match status" value="1"/>
</dbReference>
<dbReference type="InterPro" id="IPR045981">
    <property type="entry name" value="DUF5937"/>
</dbReference>
<dbReference type="AlphaFoldDB" id="A0A7J5D7A4"/>
<dbReference type="PANTHER" id="PTHR33154:SF33">
    <property type="entry name" value="TRANSCRIPTIONAL REPRESSOR SDPR"/>
    <property type="match status" value="1"/>
</dbReference>
<name>A0A7J5D7A4_9ACTN</name>
<evidence type="ECO:0000256" key="1">
    <source>
        <dbReference type="ARBA" id="ARBA00023015"/>
    </source>
</evidence>